<dbReference type="Gramene" id="KQJ89024">
    <property type="protein sequence ID" value="KQJ89024"/>
    <property type="gene ID" value="BRADI_4g23035v3"/>
</dbReference>
<reference evidence="8" key="2">
    <citation type="submission" date="2017-06" db="EMBL/GenBank/DDBJ databases">
        <title>WGS assembly of Brachypodium distachyon.</title>
        <authorList>
            <consortium name="The International Brachypodium Initiative"/>
            <person name="Lucas S."/>
            <person name="Harmon-Smith M."/>
            <person name="Lail K."/>
            <person name="Tice H."/>
            <person name="Grimwood J."/>
            <person name="Bruce D."/>
            <person name="Barry K."/>
            <person name="Shu S."/>
            <person name="Lindquist E."/>
            <person name="Wang M."/>
            <person name="Pitluck S."/>
            <person name="Vogel J.P."/>
            <person name="Garvin D.F."/>
            <person name="Mockler T.C."/>
            <person name="Schmutz J."/>
            <person name="Rokhsar D."/>
            <person name="Bevan M.W."/>
        </authorList>
    </citation>
    <scope>NUCLEOTIDE SEQUENCE</scope>
    <source>
        <strain evidence="8">Bd21</strain>
    </source>
</reference>
<name>I1IMQ1_BRADI</name>
<dbReference type="KEGG" id="bdi:100841667"/>
<dbReference type="RefSeq" id="XP_003576195.1">
    <property type="nucleotide sequence ID" value="XM_003576147.4"/>
</dbReference>
<keyword evidence="5" id="KW-0732">Signal</keyword>
<dbReference type="InterPro" id="IPR013601">
    <property type="entry name" value="FAE1_typ3_polyketide_synth"/>
</dbReference>
<sequence length="424" mass="46458">MHLMILACLFLVAVIAVLRKLRNRPRAVYLIDYACLLPTPKWRFPISTFIEHTKTMPFFDDRSVNFMACTFDRSGIGDETSLPPAYHFIPPSNSFGTSHAEAQLVIFSAVDDLFAKTGLAPDTVAVLVVNCSAFTPVPSLSDMIVNRYKLRSDVRSVNLSGMGCSAGVISVGLAAGLLQSLPDGAYALVVSTETITPHFYPGKEAAMQLSNVLFRVGGAAALLSTSKNKARYRLAHLVRTITCGTRDGSYSCVFQEEDGDGTLGVNLSKDLLAVAGDALKDNITAIGPRVLPLSEQILFVLSLIKGFRPYVPDFKKAFDHFCIHSGGRAVIDKVQSSLALTDEHVEPSRMALHRFGNTSSSSVWYEMAYIEAKDRMRKGDRVWMIGFGSGFKCNSAAWECISPARRPDNAWAGCIHRYPVSQRK</sequence>
<dbReference type="PANTHER" id="PTHR31561">
    <property type="entry name" value="3-KETOACYL-COA SYNTHASE"/>
    <property type="match status" value="1"/>
</dbReference>
<feature type="domain" description="FAE" evidence="6">
    <location>
        <begin position="22"/>
        <end position="305"/>
    </location>
</feature>
<feature type="chain" id="PRO_5014095380" description="3-ketoacyl-CoA synthase" evidence="5">
    <location>
        <begin position="17"/>
        <end position="424"/>
    </location>
</feature>
<gene>
    <name evidence="9" type="primary">LOC100841667</name>
    <name evidence="8" type="ORF">BRADI_4g23035v3</name>
</gene>
<dbReference type="Pfam" id="PF08541">
    <property type="entry name" value="ACP_syn_III_C"/>
    <property type="match status" value="1"/>
</dbReference>
<dbReference type="GO" id="GO:0016747">
    <property type="term" value="F:acyltransferase activity, transferring groups other than amino-acyl groups"/>
    <property type="evidence" value="ECO:0007669"/>
    <property type="project" value="InterPro"/>
</dbReference>
<dbReference type="Pfam" id="PF08392">
    <property type="entry name" value="FAE1_CUT1_RppA"/>
    <property type="match status" value="1"/>
</dbReference>
<dbReference type="eggNOG" id="ENOG502QPKZ">
    <property type="taxonomic scope" value="Eukaryota"/>
</dbReference>
<evidence type="ECO:0000256" key="2">
    <source>
        <dbReference type="ARBA" id="ARBA00022679"/>
    </source>
</evidence>
<feature type="domain" description="Beta-ketoacyl-[acyl-carrier-protein] synthase III C-terminal" evidence="7">
    <location>
        <begin position="318"/>
        <end position="399"/>
    </location>
</feature>
<dbReference type="InterPro" id="IPR016039">
    <property type="entry name" value="Thiolase-like"/>
</dbReference>
<dbReference type="EMBL" id="CM000883">
    <property type="protein sequence ID" value="KQJ89024.1"/>
    <property type="molecule type" value="Genomic_DNA"/>
</dbReference>
<dbReference type="STRING" id="15368.I1IMQ1"/>
<dbReference type="UniPathway" id="UPA00094"/>
<comment type="pathway">
    <text evidence="4">Lipid metabolism; fatty acid biosynthesis.</text>
</comment>
<evidence type="ECO:0000313" key="9">
    <source>
        <dbReference type="EnsemblPlants" id="KQJ89024"/>
    </source>
</evidence>
<dbReference type="AlphaFoldDB" id="I1IMQ1"/>
<organism evidence="8">
    <name type="scientific">Brachypodium distachyon</name>
    <name type="common">Purple false brome</name>
    <name type="synonym">Trachynia distachya</name>
    <dbReference type="NCBI Taxonomy" id="15368"/>
    <lineage>
        <taxon>Eukaryota</taxon>
        <taxon>Viridiplantae</taxon>
        <taxon>Streptophyta</taxon>
        <taxon>Embryophyta</taxon>
        <taxon>Tracheophyta</taxon>
        <taxon>Spermatophyta</taxon>
        <taxon>Magnoliopsida</taxon>
        <taxon>Liliopsida</taxon>
        <taxon>Poales</taxon>
        <taxon>Poaceae</taxon>
        <taxon>BOP clade</taxon>
        <taxon>Pooideae</taxon>
        <taxon>Stipodae</taxon>
        <taxon>Brachypodieae</taxon>
        <taxon>Brachypodium</taxon>
    </lineage>
</organism>
<reference evidence="9" key="3">
    <citation type="submission" date="2018-08" db="UniProtKB">
        <authorList>
            <consortium name="EnsemblPlants"/>
        </authorList>
    </citation>
    <scope>IDENTIFICATION</scope>
    <source>
        <strain evidence="9">cv. Bd21</strain>
    </source>
</reference>
<keyword evidence="2 4" id="KW-0808">Transferase</keyword>
<dbReference type="HOGENOM" id="CLU_013238_2_1_1"/>
<evidence type="ECO:0000256" key="4">
    <source>
        <dbReference type="PIRNR" id="PIRNR036417"/>
    </source>
</evidence>
<evidence type="ECO:0000259" key="7">
    <source>
        <dbReference type="Pfam" id="PF08541"/>
    </source>
</evidence>
<dbReference type="OrthoDB" id="616866at2759"/>
<protein>
    <recommendedName>
        <fullName evidence="4">3-ketoacyl-CoA synthase</fullName>
        <ecNumber evidence="4">2.3.1.-</ecNumber>
    </recommendedName>
</protein>
<dbReference type="OMA" id="HLMILAC"/>
<dbReference type="PIRSF" id="PIRSF036417">
    <property type="entry name" value="3-ktacl-CoA_syn"/>
    <property type="match status" value="1"/>
</dbReference>
<keyword evidence="10" id="KW-1185">Reference proteome</keyword>
<dbReference type="GeneID" id="100841667"/>
<evidence type="ECO:0000256" key="5">
    <source>
        <dbReference type="SAM" id="SignalP"/>
    </source>
</evidence>
<feature type="signal peptide" evidence="5">
    <location>
        <begin position="1"/>
        <end position="16"/>
    </location>
</feature>
<evidence type="ECO:0000256" key="3">
    <source>
        <dbReference type="ARBA" id="ARBA00023315"/>
    </source>
</evidence>
<dbReference type="InterPro" id="IPR012392">
    <property type="entry name" value="3-ktacl-CoA_syn"/>
</dbReference>
<dbReference type="CDD" id="cd00831">
    <property type="entry name" value="CHS_like"/>
    <property type="match status" value="1"/>
</dbReference>
<reference evidence="8 9" key="1">
    <citation type="journal article" date="2010" name="Nature">
        <title>Genome sequencing and analysis of the model grass Brachypodium distachyon.</title>
        <authorList>
            <consortium name="International Brachypodium Initiative"/>
        </authorList>
    </citation>
    <scope>NUCLEOTIDE SEQUENCE [LARGE SCALE GENOMIC DNA]</scope>
    <source>
        <strain evidence="8">Bd21</strain>
        <strain evidence="9">cv. Bd21</strain>
    </source>
</reference>
<comment type="similarity">
    <text evidence="1 4">Belongs to the thiolase-like superfamily. Chalcone/stilbene synthases family.</text>
</comment>
<accession>I1IMQ1</accession>
<evidence type="ECO:0000313" key="8">
    <source>
        <dbReference type="EMBL" id="KQJ89024.1"/>
    </source>
</evidence>
<keyword evidence="3 4" id="KW-0012">Acyltransferase</keyword>
<dbReference type="EC" id="2.3.1.-" evidence="4"/>
<dbReference type="SUPFAM" id="SSF53901">
    <property type="entry name" value="Thiolase-like"/>
    <property type="match status" value="1"/>
</dbReference>
<evidence type="ECO:0000256" key="1">
    <source>
        <dbReference type="ARBA" id="ARBA00005531"/>
    </source>
</evidence>
<dbReference type="Proteomes" id="UP000008810">
    <property type="component" value="Chromosome 4"/>
</dbReference>
<dbReference type="GO" id="GO:0006633">
    <property type="term" value="P:fatty acid biosynthetic process"/>
    <property type="evidence" value="ECO:0007669"/>
    <property type="project" value="UniProtKB-UniPathway"/>
</dbReference>
<evidence type="ECO:0000313" key="10">
    <source>
        <dbReference type="Proteomes" id="UP000008810"/>
    </source>
</evidence>
<dbReference type="Gene3D" id="3.40.47.10">
    <property type="match status" value="1"/>
</dbReference>
<evidence type="ECO:0000259" key="6">
    <source>
        <dbReference type="Pfam" id="PF08392"/>
    </source>
</evidence>
<dbReference type="GO" id="GO:0016020">
    <property type="term" value="C:membrane"/>
    <property type="evidence" value="ECO:0007669"/>
    <property type="project" value="InterPro"/>
</dbReference>
<dbReference type="InterPro" id="IPR013747">
    <property type="entry name" value="ACP_syn_III_C"/>
</dbReference>
<dbReference type="EnsemblPlants" id="KQJ89024">
    <property type="protein sequence ID" value="KQJ89024"/>
    <property type="gene ID" value="BRADI_4g23035v3"/>
</dbReference>
<proteinExistence type="inferred from homology"/>